<comment type="catalytic activity">
    <reaction evidence="1">
        <text>adenylyl-molybdopterin + molybdate = Mo-molybdopterin + AMP + H(+)</text>
        <dbReference type="Rhea" id="RHEA:35047"/>
        <dbReference type="ChEBI" id="CHEBI:15378"/>
        <dbReference type="ChEBI" id="CHEBI:36264"/>
        <dbReference type="ChEBI" id="CHEBI:62727"/>
        <dbReference type="ChEBI" id="CHEBI:71302"/>
        <dbReference type="ChEBI" id="CHEBI:456215"/>
    </reaction>
</comment>
<dbReference type="RefSeq" id="WP_236097686.1">
    <property type="nucleotide sequence ID" value="NZ_JAKGUD010000001.1"/>
</dbReference>
<feature type="domain" description="MoaB/Mog" evidence="2">
    <location>
        <begin position="173"/>
        <end position="303"/>
    </location>
</feature>
<evidence type="ECO:0000259" key="2">
    <source>
        <dbReference type="SMART" id="SM00852"/>
    </source>
</evidence>
<comment type="function">
    <text evidence="1">Catalyzes the insertion of molybdate into adenylated molybdopterin with the concomitant release of AMP.</text>
</comment>
<keyword evidence="1" id="KW-0808">Transferase</keyword>
<dbReference type="SUPFAM" id="SSF53218">
    <property type="entry name" value="Molybdenum cofactor biosynthesis proteins"/>
    <property type="match status" value="1"/>
</dbReference>
<dbReference type="SMART" id="SM00852">
    <property type="entry name" value="MoCF_biosynth"/>
    <property type="match status" value="1"/>
</dbReference>
<keyword evidence="1" id="KW-0500">Molybdenum</keyword>
<keyword evidence="1" id="KW-0479">Metal-binding</keyword>
<dbReference type="InterPro" id="IPR038987">
    <property type="entry name" value="MoeA-like"/>
</dbReference>
<dbReference type="EMBL" id="JAKGUD010000001">
    <property type="protein sequence ID" value="MCF4141349.1"/>
    <property type="molecule type" value="Genomic_DNA"/>
</dbReference>
<proteinExistence type="inferred from homology"/>
<comment type="similarity">
    <text evidence="1">Belongs to the MoeA family.</text>
</comment>
<accession>A0ABS9EJG9</accession>
<dbReference type="PANTHER" id="PTHR10192:SF28">
    <property type="entry name" value="MOLYBDOPTERIN MOLYBDENUMTRANSFERASE"/>
    <property type="match status" value="1"/>
</dbReference>
<keyword evidence="4" id="KW-1185">Reference proteome</keyword>
<dbReference type="PANTHER" id="PTHR10192">
    <property type="entry name" value="MOLYBDOPTERIN BIOSYNTHESIS PROTEIN"/>
    <property type="match status" value="1"/>
</dbReference>
<evidence type="ECO:0000313" key="4">
    <source>
        <dbReference type="Proteomes" id="UP001200430"/>
    </source>
</evidence>
<dbReference type="InterPro" id="IPR036425">
    <property type="entry name" value="MoaB/Mog-like_dom_sf"/>
</dbReference>
<comment type="pathway">
    <text evidence="1">Cofactor biosynthesis; molybdopterin biosynthesis.</text>
</comment>
<dbReference type="Pfam" id="PF00994">
    <property type="entry name" value="MoCF_biosynth"/>
    <property type="match status" value="1"/>
</dbReference>
<name>A0ABS9EJG9_9BACT</name>
<protein>
    <recommendedName>
        <fullName evidence="1">Molybdopterin molybdenumtransferase</fullName>
        <ecNumber evidence="1">2.10.1.1</ecNumber>
    </recommendedName>
</protein>
<gene>
    <name evidence="3" type="ORF">L2W38_00760</name>
</gene>
<keyword evidence="1" id="KW-0501">Molybdenum cofactor biosynthesis</keyword>
<evidence type="ECO:0000313" key="3">
    <source>
        <dbReference type="EMBL" id="MCF4141349.1"/>
    </source>
</evidence>
<comment type="caution">
    <text evidence="3">The sequence shown here is derived from an EMBL/GenBank/DDBJ whole genome shotgun (WGS) entry which is preliminary data.</text>
</comment>
<keyword evidence="1" id="KW-0460">Magnesium</keyword>
<dbReference type="InterPro" id="IPR001453">
    <property type="entry name" value="MoaB/Mog_dom"/>
</dbReference>
<dbReference type="Proteomes" id="UP001200430">
    <property type="component" value="Unassembled WGS sequence"/>
</dbReference>
<organism evidence="3 4">
    <name type="scientific">Dethiosulfovibrio marinus</name>
    <dbReference type="NCBI Taxonomy" id="133532"/>
    <lineage>
        <taxon>Bacteria</taxon>
        <taxon>Thermotogati</taxon>
        <taxon>Synergistota</taxon>
        <taxon>Synergistia</taxon>
        <taxon>Synergistales</taxon>
        <taxon>Dethiosulfovibrionaceae</taxon>
        <taxon>Dethiosulfovibrio</taxon>
    </lineage>
</organism>
<comment type="cofactor">
    <cofactor evidence="1">
        <name>Mg(2+)</name>
        <dbReference type="ChEBI" id="CHEBI:18420"/>
    </cofactor>
</comment>
<evidence type="ECO:0000256" key="1">
    <source>
        <dbReference type="RuleBase" id="RU365090"/>
    </source>
</evidence>
<reference evidence="3 4" key="1">
    <citation type="submission" date="2022-01" db="EMBL/GenBank/DDBJ databases">
        <title>Dethiosulfovibrio faecalis sp. nov., a novel proteolytic, non-sulfur-reducing bacterium isolated from a marine aquaculture solid waste bioreactor.</title>
        <authorList>
            <person name="Grabowski S."/>
            <person name="Apolinario E."/>
            <person name="Schneider N."/>
            <person name="Marshall C.W."/>
            <person name="Sowers K.R."/>
        </authorList>
    </citation>
    <scope>NUCLEOTIDE SEQUENCE [LARGE SCALE GENOMIC DNA]</scope>
    <source>
        <strain evidence="3 4">DSM 12537</strain>
    </source>
</reference>
<dbReference type="EC" id="2.10.1.1" evidence="1"/>
<dbReference type="Gene3D" id="3.40.980.10">
    <property type="entry name" value="MoaB/Mog-like domain"/>
    <property type="match status" value="1"/>
</dbReference>
<dbReference type="CDD" id="cd03522">
    <property type="entry name" value="MoeA_like"/>
    <property type="match status" value="1"/>
</dbReference>
<sequence>MKKKNLPLEEAIGHPLSHDLTQISPQRGFKGARFKKGHVVEESDLEILRSMGRAHLTVLELEPQEVHEDDASVRLSRMLTGDGVSTSGPSEGKCTLKAERDGLLHFDTDGINGINLDPSWIVSTLPVNVPVKRGEIVAGFRVLPLAVDEEQVKRAEEIASPISVIPFYPLKLGLVTTGKELAEGRIKDSFRPKLEVKIAEYGGTIIEQTVVPDEKEVIVQAINHMVDIGAEAIICTGGMSVDADDVTSSAIKTTTGETIFKGIPVLPGCHIMLARKGGLPVLGVPAGAVFETWTSLDLLLPRVFAGILPSFEETRRWGVGGLCRHCGICNFPNCGFASR</sequence>